<dbReference type="Gene3D" id="3.30.70.20">
    <property type="match status" value="2"/>
</dbReference>
<feature type="binding site" evidence="6">
    <location>
        <position position="74"/>
    </location>
    <ligand>
        <name>[4Fe-4S] cluster</name>
        <dbReference type="ChEBI" id="CHEBI:49883"/>
        <label>2</label>
    </ligand>
</feature>
<keyword evidence="2 6" id="KW-0479">Metal-binding</keyword>
<dbReference type="RefSeq" id="WP_348390642.1">
    <property type="nucleotide sequence ID" value="NZ_CP134145.1"/>
</dbReference>
<evidence type="ECO:0000259" key="7">
    <source>
        <dbReference type="PROSITE" id="PS51379"/>
    </source>
</evidence>
<feature type="binding site" evidence="6">
    <location>
        <position position="147"/>
    </location>
    <ligand>
        <name>[4Fe-4S] cluster</name>
        <dbReference type="ChEBI" id="CHEBI:49883"/>
        <label>3</label>
    </ligand>
</feature>
<dbReference type="PROSITE" id="PS00198">
    <property type="entry name" value="4FE4S_FER_1"/>
    <property type="match status" value="2"/>
</dbReference>
<proteinExistence type="inferred from homology"/>
<evidence type="ECO:0000313" key="9">
    <source>
        <dbReference type="Proteomes" id="UP001258994"/>
    </source>
</evidence>
<dbReference type="Pfam" id="PF12838">
    <property type="entry name" value="Fer4_7"/>
    <property type="match status" value="2"/>
</dbReference>
<dbReference type="Proteomes" id="UP001258994">
    <property type="component" value="Chromosome"/>
</dbReference>
<evidence type="ECO:0000256" key="1">
    <source>
        <dbReference type="ARBA" id="ARBA00022485"/>
    </source>
</evidence>
<evidence type="ECO:0000256" key="4">
    <source>
        <dbReference type="ARBA" id="ARBA00023004"/>
    </source>
</evidence>
<feature type="domain" description="4Fe-4S ferredoxin-type" evidence="7">
    <location>
        <begin position="62"/>
        <end position="91"/>
    </location>
</feature>
<organism evidence="8 9">
    <name type="scientific">Thalassotalea psychrophila</name>
    <dbReference type="NCBI Taxonomy" id="3065647"/>
    <lineage>
        <taxon>Bacteria</taxon>
        <taxon>Pseudomonadati</taxon>
        <taxon>Pseudomonadota</taxon>
        <taxon>Gammaproteobacteria</taxon>
        <taxon>Alteromonadales</taxon>
        <taxon>Colwelliaceae</taxon>
        <taxon>Thalassotalea</taxon>
    </lineage>
</organism>
<feature type="binding site" evidence="6">
    <location>
        <position position="77"/>
    </location>
    <ligand>
        <name>[4Fe-4S] cluster</name>
        <dbReference type="ChEBI" id="CHEBI:49883"/>
        <label>2</label>
    </ligand>
</feature>
<dbReference type="PROSITE" id="PS51379">
    <property type="entry name" value="4FE4S_FER_2"/>
    <property type="match status" value="2"/>
</dbReference>
<feature type="binding site" evidence="6">
    <location>
        <position position="45"/>
    </location>
    <ligand>
        <name>[4Fe-4S] cluster</name>
        <dbReference type="ChEBI" id="CHEBI:49883"/>
        <label>1</label>
    </ligand>
</feature>
<dbReference type="NCBIfam" id="TIGR00402">
    <property type="entry name" value="napF"/>
    <property type="match status" value="1"/>
</dbReference>
<dbReference type="SUPFAM" id="SSF54862">
    <property type="entry name" value="4Fe-4S ferredoxins"/>
    <property type="match status" value="1"/>
</dbReference>
<dbReference type="HAMAP" id="MF_02201">
    <property type="entry name" value="NapF"/>
    <property type="match status" value="1"/>
</dbReference>
<comment type="subunit">
    <text evidence="6">Interacts with the cytoplasmic NapA precursor.</text>
</comment>
<dbReference type="EMBL" id="CP134145">
    <property type="protein sequence ID" value="WNC71509.1"/>
    <property type="molecule type" value="Genomic_DNA"/>
</dbReference>
<feature type="binding site" evidence="6">
    <location>
        <position position="39"/>
    </location>
    <ligand>
        <name>[4Fe-4S] cluster</name>
        <dbReference type="ChEBI" id="CHEBI:49883"/>
        <label>1</label>
    </ligand>
</feature>
<evidence type="ECO:0000256" key="2">
    <source>
        <dbReference type="ARBA" id="ARBA00022723"/>
    </source>
</evidence>
<dbReference type="CDD" id="cd10564">
    <property type="entry name" value="NapF_like"/>
    <property type="match status" value="1"/>
</dbReference>
<keyword evidence="1 6" id="KW-0004">4Fe-4S</keyword>
<comment type="similarity">
    <text evidence="6">Belongs to the NapF family.</text>
</comment>
<comment type="cofactor">
    <cofactor evidence="6">
        <name>[4Fe-4S] cluster</name>
        <dbReference type="ChEBI" id="CHEBI:49883"/>
    </cofactor>
</comment>
<feature type="binding site" evidence="6">
    <location>
        <position position="42"/>
    </location>
    <ligand>
        <name>[4Fe-4S] cluster</name>
        <dbReference type="ChEBI" id="CHEBI:49883"/>
        <label>1</label>
    </ligand>
</feature>
<feature type="binding site" evidence="6">
    <location>
        <position position="144"/>
    </location>
    <ligand>
        <name>[4Fe-4S] cluster</name>
        <dbReference type="ChEBI" id="CHEBI:49883"/>
        <label>3</label>
    </ligand>
</feature>
<keyword evidence="3 6" id="KW-0677">Repeat</keyword>
<gene>
    <name evidence="6 8" type="primary">napF</name>
    <name evidence="8" type="ORF">RGQ13_15460</name>
</gene>
<sequence length="169" mass="18882">MTINVDQSRRNFLRGKKPTIAPAFRLPWITSENAFINDCTKCNDCLSACEENIIVKGPDGYPKIDFDQGECTFCQDCITSCEQTFFKEDKTGQAWPSKFNIKDNCLAKNNVYCQSCKDACESRAISFAYIDSAIPQPQVSQDLCTGCGACIKPCPTNSTELLLFKELNQ</sequence>
<comment type="function">
    <text evidence="6">Could be involved in the maturation of NapA, the catalytic subunit of the periplasmic nitrate reductase, before its export into the periplasm.</text>
</comment>
<keyword evidence="5 6" id="KW-0411">Iron-sulfur</keyword>
<keyword evidence="4 6" id="KW-0408">Iron</keyword>
<feature type="binding site" evidence="6">
    <location>
        <position position="49"/>
    </location>
    <ligand>
        <name>[4Fe-4S] cluster</name>
        <dbReference type="ChEBI" id="CHEBI:49883"/>
        <label>1</label>
    </ligand>
</feature>
<feature type="binding site" evidence="6">
    <location>
        <position position="71"/>
    </location>
    <ligand>
        <name>[4Fe-4S] cluster</name>
        <dbReference type="ChEBI" id="CHEBI:49883"/>
        <label>2</label>
    </ligand>
</feature>
<reference evidence="9" key="1">
    <citation type="submission" date="2023-09" db="EMBL/GenBank/DDBJ databases">
        <authorList>
            <person name="Li S."/>
            <person name="Li X."/>
            <person name="Zhang C."/>
            <person name="Zhao Z."/>
        </authorList>
    </citation>
    <scope>NUCLEOTIDE SEQUENCE [LARGE SCALE GENOMIC DNA]</scope>
    <source>
        <strain evidence="9">SQ149</strain>
    </source>
</reference>
<feature type="binding site" evidence="6">
    <location>
        <position position="154"/>
    </location>
    <ligand>
        <name>[4Fe-4S] cluster</name>
        <dbReference type="ChEBI" id="CHEBI:49883"/>
        <label>3</label>
    </ligand>
</feature>
<feature type="domain" description="4Fe-4S ferredoxin-type" evidence="7">
    <location>
        <begin position="135"/>
        <end position="164"/>
    </location>
</feature>
<feature type="binding site" evidence="6">
    <location>
        <position position="150"/>
    </location>
    <ligand>
        <name>[4Fe-4S] cluster</name>
        <dbReference type="ChEBI" id="CHEBI:49883"/>
        <label>3</label>
    </ligand>
</feature>
<evidence type="ECO:0000256" key="3">
    <source>
        <dbReference type="ARBA" id="ARBA00022737"/>
    </source>
</evidence>
<dbReference type="InterPro" id="IPR017900">
    <property type="entry name" value="4Fe4S_Fe_S_CS"/>
</dbReference>
<keyword evidence="9" id="KW-1185">Reference proteome</keyword>
<accession>A0ABY9TUX0</accession>
<keyword evidence="6" id="KW-0963">Cytoplasm</keyword>
<dbReference type="InterPro" id="IPR004496">
    <property type="entry name" value="NapF"/>
</dbReference>
<feature type="binding site" evidence="6">
    <location>
        <position position="81"/>
    </location>
    <ligand>
        <name>[4Fe-4S] cluster</name>
        <dbReference type="ChEBI" id="CHEBI:49883"/>
        <label>2</label>
    </ligand>
</feature>
<evidence type="ECO:0000256" key="5">
    <source>
        <dbReference type="ARBA" id="ARBA00023014"/>
    </source>
</evidence>
<dbReference type="InterPro" id="IPR017896">
    <property type="entry name" value="4Fe4S_Fe-S-bd"/>
</dbReference>
<comment type="subcellular location">
    <subcellularLocation>
        <location evidence="6">Cytoplasm</location>
    </subcellularLocation>
</comment>
<evidence type="ECO:0000313" key="8">
    <source>
        <dbReference type="EMBL" id="WNC71509.1"/>
    </source>
</evidence>
<protein>
    <recommendedName>
        <fullName evidence="6">Ferredoxin-type protein NapF</fullName>
    </recommendedName>
</protein>
<evidence type="ECO:0000256" key="6">
    <source>
        <dbReference type="HAMAP-Rule" id="MF_02201"/>
    </source>
</evidence>
<name>A0ABY9TUX0_9GAMM</name>